<dbReference type="Proteomes" id="UP001162060">
    <property type="component" value="Unassembled WGS sequence"/>
</dbReference>
<organism evidence="1 2">
    <name type="scientific">Peronospora matthiolae</name>
    <dbReference type="NCBI Taxonomy" id="2874970"/>
    <lineage>
        <taxon>Eukaryota</taxon>
        <taxon>Sar</taxon>
        <taxon>Stramenopiles</taxon>
        <taxon>Oomycota</taxon>
        <taxon>Peronosporomycetes</taxon>
        <taxon>Peronosporales</taxon>
        <taxon>Peronosporaceae</taxon>
        <taxon>Peronospora</taxon>
    </lineage>
</organism>
<reference evidence="1" key="1">
    <citation type="submission" date="2024-01" db="EMBL/GenBank/DDBJ databases">
        <authorList>
            <person name="Webb A."/>
        </authorList>
    </citation>
    <scope>NUCLEOTIDE SEQUENCE</scope>
    <source>
        <strain evidence="1">Pm1</strain>
    </source>
</reference>
<evidence type="ECO:0000313" key="1">
    <source>
        <dbReference type="EMBL" id="CAK7927411.1"/>
    </source>
</evidence>
<protein>
    <submittedName>
        <fullName evidence="1">Uncharacterized protein</fullName>
    </submittedName>
</protein>
<evidence type="ECO:0000313" key="2">
    <source>
        <dbReference type="Proteomes" id="UP001162060"/>
    </source>
</evidence>
<dbReference type="EMBL" id="CAKLBY020000109">
    <property type="protein sequence ID" value="CAK7927411.1"/>
    <property type="molecule type" value="Genomic_DNA"/>
</dbReference>
<dbReference type="AlphaFoldDB" id="A0AAV1TYC3"/>
<accession>A0AAV1TYC3</accession>
<sequence length="135" mass="15013">MIISVVGQSSPLCDKKDQPDDILETASSQLRALDIHIGDQAVLSMQKDAERVNFGDPFDLKHIGGRVLHFQINLVRRAPNAKDRMLSCSSKSSDQAGRAASHCALAVRSDAKQFTTPRSVQRVHKLADRIKYYPR</sequence>
<gene>
    <name evidence="1" type="ORF">PM001_LOCUS12561</name>
</gene>
<name>A0AAV1TYC3_9STRA</name>
<comment type="caution">
    <text evidence="1">The sequence shown here is derived from an EMBL/GenBank/DDBJ whole genome shotgun (WGS) entry which is preliminary data.</text>
</comment>
<proteinExistence type="predicted"/>